<comment type="caution">
    <text evidence="1">The sequence shown here is derived from an EMBL/GenBank/DDBJ whole genome shotgun (WGS) entry which is preliminary data.</text>
</comment>
<protein>
    <submittedName>
        <fullName evidence="1">Uncharacterized protein</fullName>
    </submittedName>
</protein>
<accession>A0AAW1Q1J5</accession>
<dbReference type="EMBL" id="JALJOQ010000001">
    <property type="protein sequence ID" value="KAK9814952.1"/>
    <property type="molecule type" value="Genomic_DNA"/>
</dbReference>
<reference evidence="1 2" key="1">
    <citation type="journal article" date="2024" name="Nat. Commun.">
        <title>Phylogenomics reveals the evolutionary origins of lichenization in chlorophyte algae.</title>
        <authorList>
            <person name="Puginier C."/>
            <person name="Libourel C."/>
            <person name="Otte J."/>
            <person name="Skaloud P."/>
            <person name="Haon M."/>
            <person name="Grisel S."/>
            <person name="Petersen M."/>
            <person name="Berrin J.G."/>
            <person name="Delaux P.M."/>
            <person name="Dal Grande F."/>
            <person name="Keller J."/>
        </authorList>
    </citation>
    <scope>NUCLEOTIDE SEQUENCE [LARGE SCALE GENOMIC DNA]</scope>
    <source>
        <strain evidence="1 2">SAG 2036</strain>
    </source>
</reference>
<keyword evidence="2" id="KW-1185">Reference proteome</keyword>
<evidence type="ECO:0000313" key="2">
    <source>
        <dbReference type="Proteomes" id="UP001465755"/>
    </source>
</evidence>
<gene>
    <name evidence="1" type="ORF">WJX73_002950</name>
</gene>
<proteinExistence type="predicted"/>
<dbReference type="AlphaFoldDB" id="A0AAW1Q1J5"/>
<organism evidence="1 2">
    <name type="scientific">Symbiochloris irregularis</name>
    <dbReference type="NCBI Taxonomy" id="706552"/>
    <lineage>
        <taxon>Eukaryota</taxon>
        <taxon>Viridiplantae</taxon>
        <taxon>Chlorophyta</taxon>
        <taxon>core chlorophytes</taxon>
        <taxon>Trebouxiophyceae</taxon>
        <taxon>Trebouxiales</taxon>
        <taxon>Trebouxiaceae</taxon>
        <taxon>Symbiochloris</taxon>
    </lineage>
</organism>
<sequence length="217" mass="22843">MALSAESAAQVLAPWPKDSEIELLAFADRMSIPLDAGTGLPVRARAEAAFTSLSSASSKDCAQKLREAGPAGAVYLELIFKNQTHQHKDIMQQLKALKRDYSAPMLAELHKRAARAHPQARVSENSLTALKAVVAQSAARILQQGAAAGAEVRQAAESLTDNLARVLACIDDSVGASADEMQAPVPSPTGAAASDEQRNQELGIEGQGLEIVPVNLL</sequence>
<dbReference type="Proteomes" id="UP001465755">
    <property type="component" value="Unassembled WGS sequence"/>
</dbReference>
<name>A0AAW1Q1J5_9CHLO</name>
<evidence type="ECO:0000313" key="1">
    <source>
        <dbReference type="EMBL" id="KAK9814952.1"/>
    </source>
</evidence>